<dbReference type="InterPro" id="IPR025160">
    <property type="entry name" value="AATF"/>
</dbReference>
<feature type="compositionally biased region" description="Basic and acidic residues" evidence="2">
    <location>
        <begin position="134"/>
        <end position="155"/>
    </location>
</feature>
<evidence type="ECO:0000256" key="1">
    <source>
        <dbReference type="ARBA" id="ARBA00008966"/>
    </source>
</evidence>
<dbReference type="PANTHER" id="PTHR15565:SF0">
    <property type="entry name" value="PROTEIN AATF"/>
    <property type="match status" value="1"/>
</dbReference>
<feature type="region of interest" description="Disordered" evidence="2">
    <location>
        <begin position="68"/>
        <end position="182"/>
    </location>
</feature>
<dbReference type="Pfam" id="PF08164">
    <property type="entry name" value="TRAUB"/>
    <property type="match status" value="1"/>
</dbReference>
<evidence type="ECO:0000313" key="5">
    <source>
        <dbReference type="EnsemblMetazoa" id="XP_022648451"/>
    </source>
</evidence>
<dbReference type="InterPro" id="IPR039223">
    <property type="entry name" value="AATF/Bfr2"/>
</dbReference>
<dbReference type="AlphaFoldDB" id="A0A7M7MAS9"/>
<dbReference type="OrthoDB" id="5783963at2759"/>
<dbReference type="KEGG" id="vde:111245014"/>
<feature type="compositionally biased region" description="Acidic residues" evidence="2">
    <location>
        <begin position="97"/>
        <end position="114"/>
    </location>
</feature>
<sequence length="603" mass="69631">MSFADELKALALTAPRERDIEDVLNEESAAKVTSASTDYELLPFRTNTTLLNEPIYRGRVVSRKEMMLEDEKFPDERFELDPDLYDIQGEDDKNDTQESDSDELDDTGEEAEQSFDEKGSNSSGVEELNEDAVEAGKTHSQHEKRKETSNDKKYNSTDYNLSEDSESDKDDNVTDCDSSQSMNRKTMHFTGKIKFDAAGDKFKHLKESMEREYSASEDFSEDVQKGRCIGHQLKVWDRLLEHRIQFQRILALSNQLPPFHVFKNVTKEFFADSDNNRLYRQTIKNAEKAFGQLIAIRQQLLEMFPEVKKSLEHRKSNDSNVDENDDVMSSNNEENPSDIVSAYSDGEQNSRMHQSLASKRLWKDDASEREIKNTELASNKKMRTDSSISLAPEEFHRNFLNFRNTTIEKWYQRTKLGSAVKGKKAGYTALEQAPLKQIEHILAEQDRLLQRTRIKRSQYSIVGLPNLKQQAPSIVGEGFAKEILPEIFDDDDFYHHLLREVIERKTQNVSDPFEISRHWIEIQKLRSKIKRRVDTKASKGRRIRYDVIPKLVSFMTPHDATTFNEQARNDLFASIFGKRSMSCSSEPRANITKNDMAGFKLFS</sequence>
<evidence type="ECO:0000259" key="4">
    <source>
        <dbReference type="Pfam" id="PF13339"/>
    </source>
</evidence>
<accession>A0A7M7MAS9</accession>
<proteinExistence type="inferred from homology"/>
<dbReference type="FunCoup" id="A0A7M7MAS9">
    <property type="interactions" value="1680"/>
</dbReference>
<dbReference type="GeneID" id="111245014"/>
<name>A0A7M7MAS9_VARDE</name>
<feature type="compositionally biased region" description="Basic and acidic residues" evidence="2">
    <location>
        <begin position="68"/>
        <end position="80"/>
    </location>
</feature>
<dbReference type="EnsemblMetazoa" id="XM_022792716">
    <property type="protein sequence ID" value="XP_022648451"/>
    <property type="gene ID" value="LOC111245014"/>
</dbReference>
<dbReference type="CTD" id="26574"/>
<dbReference type="InterPro" id="IPR012617">
    <property type="entry name" value="AATF_C"/>
</dbReference>
<dbReference type="OMA" id="INFMAPN"/>
<evidence type="ECO:0000259" key="3">
    <source>
        <dbReference type="Pfam" id="PF08164"/>
    </source>
</evidence>
<dbReference type="GO" id="GO:0005730">
    <property type="term" value="C:nucleolus"/>
    <property type="evidence" value="ECO:0007669"/>
    <property type="project" value="TreeGrafter"/>
</dbReference>
<reference evidence="5" key="1">
    <citation type="submission" date="2021-01" db="UniProtKB">
        <authorList>
            <consortium name="EnsemblMetazoa"/>
        </authorList>
    </citation>
    <scope>IDENTIFICATION</scope>
</reference>
<organism evidence="5 6">
    <name type="scientific">Varroa destructor</name>
    <name type="common">Honeybee mite</name>
    <dbReference type="NCBI Taxonomy" id="109461"/>
    <lineage>
        <taxon>Eukaryota</taxon>
        <taxon>Metazoa</taxon>
        <taxon>Ecdysozoa</taxon>
        <taxon>Arthropoda</taxon>
        <taxon>Chelicerata</taxon>
        <taxon>Arachnida</taxon>
        <taxon>Acari</taxon>
        <taxon>Parasitiformes</taxon>
        <taxon>Mesostigmata</taxon>
        <taxon>Gamasina</taxon>
        <taxon>Dermanyssoidea</taxon>
        <taxon>Varroidae</taxon>
        <taxon>Varroa</taxon>
    </lineage>
</organism>
<keyword evidence="6" id="KW-1185">Reference proteome</keyword>
<protein>
    <recommendedName>
        <fullName evidence="7">Protein AATF</fullName>
    </recommendedName>
</protein>
<dbReference type="Proteomes" id="UP000594260">
    <property type="component" value="Unplaced"/>
</dbReference>
<evidence type="ECO:0008006" key="7">
    <source>
        <dbReference type="Google" id="ProtNLM"/>
    </source>
</evidence>
<feature type="domain" description="AATF leucine zipper-containing" evidence="4">
    <location>
        <begin position="222"/>
        <end position="413"/>
    </location>
</feature>
<comment type="similarity">
    <text evidence="1">Belongs to the AATF family.</text>
</comment>
<dbReference type="InParanoid" id="A0A7M7MAS9"/>
<evidence type="ECO:0000313" key="6">
    <source>
        <dbReference type="Proteomes" id="UP000594260"/>
    </source>
</evidence>
<dbReference type="Pfam" id="PF13339">
    <property type="entry name" value="AATF-Che1"/>
    <property type="match status" value="1"/>
</dbReference>
<feature type="region of interest" description="Disordered" evidence="2">
    <location>
        <begin position="312"/>
        <end position="339"/>
    </location>
</feature>
<dbReference type="RefSeq" id="XP_022648451.1">
    <property type="nucleotide sequence ID" value="XM_022792716.1"/>
</dbReference>
<feature type="domain" description="Apoptosis-antagonizing transcription factor C-terminal" evidence="3">
    <location>
        <begin position="494"/>
        <end position="576"/>
    </location>
</feature>
<evidence type="ECO:0000256" key="2">
    <source>
        <dbReference type="SAM" id="MobiDB-lite"/>
    </source>
</evidence>
<dbReference type="PANTHER" id="PTHR15565">
    <property type="entry name" value="AATF PROTEIN APOPTOSIS ANTAGONIZING TRANSCRIPTION FACTOR"/>
    <property type="match status" value="1"/>
</dbReference>